<proteinExistence type="predicted"/>
<dbReference type="PIR" id="C82690">
    <property type="entry name" value="C82690"/>
</dbReference>
<dbReference type="AlphaFoldDB" id="Q9PDL2"/>
<dbReference type="Proteomes" id="UP000000812">
    <property type="component" value="Chromosome"/>
</dbReference>
<sequence length="50" mass="5357">METTMFNRSTVLVLLTALAAGFTLLIGKIWLLNTHTLLAAHSGGALLPYT</sequence>
<reference evidence="1 2" key="1">
    <citation type="journal article" date="2000" name="Nature">
        <title>The genome sequence of the plant pathogen Xylella fastidiosa.</title>
        <authorList>
            <person name="Simpson A.J."/>
            <person name="Reinach F.C."/>
            <person name="Arruda P."/>
            <person name="Abreu F.A."/>
            <person name="Acencio M."/>
            <person name="Alvarenga R."/>
            <person name="Alves L.M."/>
            <person name="Araya J.E."/>
            <person name="Baia G.S."/>
            <person name="Baptista C.S."/>
            <person name="Barros M.H."/>
            <person name="Bonaccorsi E.D."/>
            <person name="Bordin S."/>
            <person name="Bove J.M."/>
            <person name="Briones M.R."/>
            <person name="Bueno M.R."/>
            <person name="Camargo A.A."/>
            <person name="Camargo L.E."/>
            <person name="Carraro D.M."/>
            <person name="Carrer H."/>
            <person name="Colauto N.B."/>
            <person name="Colombo C."/>
            <person name="Costa F.F."/>
            <person name="Costa M.C."/>
            <person name="Costa-Neto C.M."/>
            <person name="Coutinho L.L."/>
            <person name="Cristofani M."/>
            <person name="Dias-Neto E."/>
            <person name="Docena C."/>
            <person name="El-Dorry H."/>
            <person name="Facincani A.P."/>
            <person name="Ferreira A.J."/>
            <person name="Ferreira V.C."/>
            <person name="Ferro J.A."/>
            <person name="Fraga J.S."/>
            <person name="Franca S.C."/>
            <person name="Franco M.C."/>
            <person name="Frohme M."/>
            <person name="Furlan L.R."/>
            <person name="Garnier M."/>
            <person name="Goldman G.H."/>
            <person name="Goldman M.H."/>
            <person name="Gomes S.L."/>
            <person name="Gruber A."/>
            <person name="Ho P.L."/>
            <person name="Hoheisel J.D."/>
            <person name="Junqueira M.L."/>
            <person name="Kemper E.L."/>
            <person name="Kitajima J.P."/>
            <person name="Krieger J.E."/>
            <person name="Kuramae E.E."/>
            <person name="Laigret F."/>
            <person name="Lambais M.R."/>
            <person name="Leite L.C."/>
            <person name="Lemos E.G."/>
            <person name="Lemos M.V."/>
            <person name="Lopes S.A."/>
            <person name="Lopes C.R."/>
            <person name="Machado J.A."/>
            <person name="Machado M.A."/>
            <person name="Madeira A.M."/>
            <person name="Madeira H.M."/>
            <person name="Marino C.L."/>
            <person name="Marques M.V."/>
            <person name="Martins E.A."/>
            <person name="Martins E.M."/>
            <person name="Matsukuma A.Y."/>
            <person name="Menck C.F."/>
            <person name="Miracca E.C."/>
            <person name="Miyaki C.Y."/>
            <person name="Monteriro-Vitorello C.B."/>
            <person name="Moon D.H."/>
            <person name="Nagai M.A."/>
            <person name="Nascimento A.L."/>
            <person name="Netto L.E."/>
            <person name="Nhani A.Jr."/>
            <person name="Nobrega F.G."/>
            <person name="Nunes L.R."/>
            <person name="Oliveira M.A."/>
            <person name="de Oliveira M.C."/>
            <person name="de Oliveira R.C."/>
            <person name="Palmieri D.A."/>
            <person name="Paris A."/>
            <person name="Peixoto B.R."/>
            <person name="Pereira G.A."/>
            <person name="Pereira H.A.Jr."/>
            <person name="Pesquero J.B."/>
            <person name="Quaggio R.B."/>
            <person name="Roberto P.G."/>
            <person name="Rodrigues V."/>
            <person name="de M Rosa A.J."/>
            <person name="de Rosa V.E.Jr."/>
            <person name="de Sa R.G."/>
            <person name="Santelli R.V."/>
            <person name="Sawasaki H.E."/>
            <person name="da Silva A.C."/>
            <person name="da Silva A.M."/>
            <person name="da Silva F.R."/>
            <person name="da Silva W.A.Jr."/>
            <person name="da Silveira J.F."/>
            <person name="Silvestri M.L."/>
            <person name="Siqueira W.J."/>
            <person name="de Souza A.A."/>
            <person name="de Souza A.P."/>
            <person name="Terenzi M.F."/>
            <person name="Truffi D."/>
            <person name="Tsai S.M."/>
            <person name="Tsuhako M.H."/>
            <person name="Vallada H."/>
            <person name="Van Sluys M.A."/>
            <person name="Verjovski-Almeida S."/>
            <person name="Vettore A.L."/>
            <person name="Zago M.A."/>
            <person name="Zatz M."/>
            <person name="Meidanis J."/>
            <person name="Setubal J.C."/>
        </authorList>
    </citation>
    <scope>NUCLEOTIDE SEQUENCE [LARGE SCALE GENOMIC DNA]</scope>
    <source>
        <strain evidence="1 2">9a5c</strain>
    </source>
</reference>
<protein>
    <submittedName>
        <fullName evidence="1">Uncharacterized protein</fullName>
    </submittedName>
</protein>
<accession>Q9PDL2</accession>
<dbReference type="KEGG" id="xfa:XF_1367"/>
<dbReference type="HOGENOM" id="CLU_3190864_0_0_6"/>
<evidence type="ECO:0000313" key="2">
    <source>
        <dbReference type="Proteomes" id="UP000000812"/>
    </source>
</evidence>
<dbReference type="EMBL" id="AE003849">
    <property type="protein sequence ID" value="AAF84176.1"/>
    <property type="molecule type" value="Genomic_DNA"/>
</dbReference>
<dbReference type="STRING" id="160492.XF_1367"/>
<evidence type="ECO:0000313" key="1">
    <source>
        <dbReference type="EMBL" id="AAF84176.1"/>
    </source>
</evidence>
<gene>
    <name evidence="1" type="ordered locus">XF_1367</name>
</gene>
<name>Q9PDL2_XYLFA</name>
<organism evidence="1 2">
    <name type="scientific">Xylella fastidiosa (strain 9a5c)</name>
    <dbReference type="NCBI Taxonomy" id="160492"/>
    <lineage>
        <taxon>Bacteria</taxon>
        <taxon>Pseudomonadati</taxon>
        <taxon>Pseudomonadota</taxon>
        <taxon>Gammaproteobacteria</taxon>
        <taxon>Lysobacterales</taxon>
        <taxon>Lysobacteraceae</taxon>
        <taxon>Xylella</taxon>
    </lineage>
</organism>